<dbReference type="EMBL" id="CP001700">
    <property type="protein sequence ID" value="ACU72876.1"/>
    <property type="molecule type" value="Genomic_DNA"/>
</dbReference>
<evidence type="ECO:0000313" key="3">
    <source>
        <dbReference type="Proteomes" id="UP000000851"/>
    </source>
</evidence>
<dbReference type="AlphaFoldDB" id="C7QEV6"/>
<name>C7QEV6_CATAD</name>
<reference evidence="2 3" key="1">
    <citation type="journal article" date="2009" name="Stand. Genomic Sci.">
        <title>Complete genome sequence of Catenulispora acidiphila type strain (ID 139908).</title>
        <authorList>
            <person name="Copeland A."/>
            <person name="Lapidus A."/>
            <person name="Glavina Del Rio T."/>
            <person name="Nolan M."/>
            <person name="Lucas S."/>
            <person name="Chen F."/>
            <person name="Tice H."/>
            <person name="Cheng J.F."/>
            <person name="Bruce D."/>
            <person name="Goodwin L."/>
            <person name="Pitluck S."/>
            <person name="Mikhailova N."/>
            <person name="Pati A."/>
            <person name="Ivanova N."/>
            <person name="Mavromatis K."/>
            <person name="Chen A."/>
            <person name="Palaniappan K."/>
            <person name="Chain P."/>
            <person name="Land M."/>
            <person name="Hauser L."/>
            <person name="Chang Y.J."/>
            <person name="Jeffries C.D."/>
            <person name="Chertkov O."/>
            <person name="Brettin T."/>
            <person name="Detter J.C."/>
            <person name="Han C."/>
            <person name="Ali Z."/>
            <person name="Tindall B.J."/>
            <person name="Goker M."/>
            <person name="Bristow J."/>
            <person name="Eisen J.A."/>
            <person name="Markowitz V."/>
            <person name="Hugenholtz P."/>
            <person name="Kyrpides N.C."/>
            <person name="Klenk H.P."/>
        </authorList>
    </citation>
    <scope>NUCLEOTIDE SEQUENCE [LARGE SCALE GENOMIC DNA]</scope>
    <source>
        <strain evidence="3">DSM 44928 / JCM 14897 / NBRC 102108 / NRRL B-24433 / ID139908</strain>
    </source>
</reference>
<organism evidence="2 3">
    <name type="scientific">Catenulispora acidiphila (strain DSM 44928 / JCM 14897 / NBRC 102108 / NRRL B-24433 / ID139908)</name>
    <dbReference type="NCBI Taxonomy" id="479433"/>
    <lineage>
        <taxon>Bacteria</taxon>
        <taxon>Bacillati</taxon>
        <taxon>Actinomycetota</taxon>
        <taxon>Actinomycetes</taxon>
        <taxon>Catenulisporales</taxon>
        <taxon>Catenulisporaceae</taxon>
        <taxon>Catenulispora</taxon>
    </lineage>
</organism>
<dbReference type="KEGG" id="cai:Caci_4005"/>
<dbReference type="HOGENOM" id="CLU_996348_0_0_11"/>
<protein>
    <submittedName>
        <fullName evidence="2">Uncharacterized protein</fullName>
    </submittedName>
</protein>
<sequence precursor="true">MRTSTRLPATLVAVATLAAGVTTAMAGNASAATSGRTSTTVSAALGCVVVGANAKPPRPEASAIEAYTAKMTLGGAPHSTIDAGLKACFGLTPLSGTPVAQIRPNDSSRNYVNMPTPSVYWSSSYNDNVVTGNWNWTSYSGMNTQDHSDGFALGASNSIRVMSQTAGWYGNNFGEKTSNSSDGGGNLGRGFGFDNAVIIGVPNDSFAHYGFETLVFDRSGFGCANVFFTPHYSHGWSGTTLNGVSISVSSSGPVITANYSNTSEQWQAYGADSSSYNIC</sequence>
<evidence type="ECO:0000313" key="2">
    <source>
        <dbReference type="EMBL" id="ACU72876.1"/>
    </source>
</evidence>
<gene>
    <name evidence="2" type="ordered locus">Caci_4005</name>
</gene>
<feature type="chain" id="PRO_5038900528" evidence="1">
    <location>
        <begin position="27"/>
        <end position="279"/>
    </location>
</feature>
<accession>C7QEV6</accession>
<dbReference type="InParanoid" id="C7QEV6"/>
<keyword evidence="3" id="KW-1185">Reference proteome</keyword>
<dbReference type="Proteomes" id="UP000000851">
    <property type="component" value="Chromosome"/>
</dbReference>
<evidence type="ECO:0000256" key="1">
    <source>
        <dbReference type="SAM" id="SignalP"/>
    </source>
</evidence>
<keyword evidence="1" id="KW-0732">Signal</keyword>
<proteinExistence type="predicted"/>
<feature type="signal peptide" evidence="1">
    <location>
        <begin position="1"/>
        <end position="26"/>
    </location>
</feature>